<dbReference type="PANTHER" id="PTHR13457">
    <property type="entry name" value="BAP28"/>
    <property type="match status" value="1"/>
</dbReference>
<dbReference type="Proteomes" id="UP001174677">
    <property type="component" value="Chromosome 17"/>
</dbReference>
<dbReference type="Gene3D" id="1.25.10.10">
    <property type="entry name" value="Leucine-rich Repeat Variant"/>
    <property type="match status" value="1"/>
</dbReference>
<gene>
    <name evidence="8" type="ORF">P3X46_030712</name>
</gene>
<evidence type="ECO:0000313" key="9">
    <source>
        <dbReference type="Proteomes" id="UP001174677"/>
    </source>
</evidence>
<comment type="subcellular location">
    <subcellularLocation>
        <location evidence="1">Nucleus</location>
        <location evidence="1">Nucleolus</location>
    </subcellularLocation>
</comment>
<feature type="domain" description="BP28 C-terminal" evidence="7">
    <location>
        <begin position="1836"/>
        <end position="2012"/>
    </location>
</feature>
<dbReference type="SMART" id="SM01036">
    <property type="entry name" value="BP28CT"/>
    <property type="match status" value="1"/>
</dbReference>
<evidence type="ECO:0000256" key="2">
    <source>
        <dbReference type="ARBA" id="ARBA00010559"/>
    </source>
</evidence>
<keyword evidence="4" id="KW-0698">rRNA processing</keyword>
<dbReference type="Pfam" id="PF08146">
    <property type="entry name" value="BP28CT"/>
    <property type="match status" value="1"/>
</dbReference>
<evidence type="ECO:0000256" key="6">
    <source>
        <dbReference type="ARBA" id="ARBA00023274"/>
    </source>
</evidence>
<evidence type="ECO:0000256" key="3">
    <source>
        <dbReference type="ARBA" id="ARBA00022517"/>
    </source>
</evidence>
<dbReference type="Pfam" id="PF12397">
    <property type="entry name" value="U3snoRNP10"/>
    <property type="match status" value="1"/>
</dbReference>
<dbReference type="InterPro" id="IPR022125">
    <property type="entry name" value="U3snoRNP10_N"/>
</dbReference>
<evidence type="ECO:0000313" key="8">
    <source>
        <dbReference type="EMBL" id="KAJ9140025.1"/>
    </source>
</evidence>
<dbReference type="PANTHER" id="PTHR13457:SF1">
    <property type="entry name" value="HEAT REPEAT-CONTAINING PROTEIN 1"/>
    <property type="match status" value="1"/>
</dbReference>
<dbReference type="Pfam" id="PF24477">
    <property type="entry name" value="ARM_At3g06530"/>
    <property type="match status" value="1"/>
</dbReference>
<comment type="similarity">
    <text evidence="2">Belongs to the HEATR1/UTP10 family.</text>
</comment>
<dbReference type="InterPro" id="IPR012954">
    <property type="entry name" value="BP28_C_dom"/>
</dbReference>
<sequence>MATTIASQLQAIRSVIQADSEPQKRPITRPSILFDPKEAADIDIDTILSIAHSGLEVLISVNDRFRNYKNDLFSHKSKELDREMMTQDENNSINATIGSYLKLLSGHLQLPASHKTLEYLMRRYKIHIYNAEDLILCALPYHDTHAFVQIVQLIDTRNSKWKFLDGVKVSGAPPPRNVVVQQCIRDMGVLEALCNYASPTRKFQSSRPVISFCTAVIIEALGSLTIVNSDVVKRMLPFVVSGLQPVTKVGSDHKAGAMMIVGLLANKVALAPKLVKSLIRSISEMVHEDAKESTDLQWLRLSLMALINLVQLQSMDTFPKKALDILKETGDIVGVLLELSKEFNIDRFLSVLLESLVDNSSSDDASCRTLISIIETVPVKNFVEHLVSRVLLSCIKMTQRNDNPIPSESGSWAKMILMVVNKNYPSELHQAVHKFLEDTKTQSKKDVAVFETLCKMLDGNLDLSVATSDSKMWLGLHHPKAEVRRATLSGLKTSGVLKTSGIDSQRLVNIRDAILRQLYDDDLTVVQASLSLEGLSKIISASDFLEALDNVLKRCGGTKWSNKCTLLGDVVVSFLKIAISTFHDQADYSKKLAARIFPLLLIFPKTQRLNLKVLELVKEMDWPLYHNLNGIPTEEMNLQRENISVVNMKIVSSLAETLTMHPDEYASWLIKSQNDFSSSKTLFFLVVMQSFLNSKKDSGQFLALFEACFPVLKTEWEVFESAADIYENEFNKEMIHWDCQRFLDQLVDSDANALNADILICVFWRLLEVFSSIATADVLLDDNGKWLSSKCRELFVFFASSQWKHVFKEHLHYLATKCKISPINFLSGFFTDEDFPVAVQVESLHCLAFLCLEPDDRLLFQLLANFPSLLVPLASDSQDMRIAAMGCIEGLYALSRRVDYLSKKNGNNANWSHFLEELLGLIVQQKRVILSDKNFLPSLLTSLLGSSRGSLLVPQNVEQRFDKPTKEKVLAFVLGYALQLSAHAKLMIIFLLKGLGNMIMCIKDVEVFLSQLLTRRKQFYFEADKSFHKLSKTEVKILCLLLEICATPPSSFEGCAFEDYLLEALHLDGHSLEEYAIAEPCITVLQKLTCQFYSGLTTEKQGLLFRELVVLFRSANIDIQNATREALLRLNITCSTVVHALDFIFKQHSGKTDSAYGRKKKKKSMAHQTSTSDHNLVCKGETDLHSLSSLLDILILKKDMANRESLIGPLFELLGKMFSDEWVLIQDKNWVQSSSGFSQTMSSTVRYIQHALLLILEDIIASSVKTVPLKDDIPNKIDIKMLVECSRSAKDGVTRNHIFSLLSSIIKVIPDKMLEHILDILTVIGESTVTQIDNYSQRVFEDLIAAVVPCWLVKTNNPEKLLQIFVNVLPAVAEHRRLSIIVYLLRKLGERNSLASLLVLLFQLLVSRKGLSYLEDTQTSDGLTSFVKREWEYAFAVQICEQFSCMIWLPSIVTQLQLIGTGHLCQELFMQLRFVMEFILQKLQDPELSFKLESTEDSDSIQTTLQELMEHVVFLLQLVDTRRKQIICPVMIKKELKECICAVLRTITTVMSPASYFRGIINLLGHSDGNVQKKALGLLCVTLRDLESINSRLKGRRELNARSGANWLHMDETAIESFHKMCLEIVRLVDDMIDEVDTSLKLSAVSTLEVLAHSFSSDYSIFSICLPYITRGISSHDLAISTGCLRTTGALVNVLGPKSLTELPRIMKNVVKLSHEISSRSGDENNSVALSTSKESFMQSILVTLEAVVDNLGGFLNPYLEEVIGLMVLGPEYTTESKPKLKSKADVIRRLLTEKIPVRLALPPLLKIYSDAVVSGDPSVAITFEMLARLVSKMDRSSVGGHHGKIFDLCLCALDLRRQHPVSIHNIDIVEKSVISAMISLTMKLTESMFRPLFISSIDWAESRVGEITNGGGVSVDRSIALYGLVNKLAENHRSLFVPYFKYLLEGCIRNLLDAADGKGAGLIRKKKKAKIQEAGNDLKDKNSVLSLKSWHLKALVISALHKCFLYDTGSTKFLDSANFQVLLKPIVSQLAVEPPTSLEENPNIPSVKEVDELLVVCIGQMAVTAGTDVLWKPLNHEVLLQTRSERVRSRILGLRIVKHLLDNLKEEYLVFLPETIPFLGELLEDVELPVKSLAQDVLKEMESMSGESLRQYLL</sequence>
<accession>A0ABQ9KL69</accession>
<evidence type="ECO:0000256" key="4">
    <source>
        <dbReference type="ARBA" id="ARBA00022552"/>
    </source>
</evidence>
<protein>
    <recommendedName>
        <fullName evidence="7">BP28 C-terminal domain-containing protein</fullName>
    </recommendedName>
</protein>
<dbReference type="InterPro" id="IPR040191">
    <property type="entry name" value="UTP10"/>
</dbReference>
<dbReference type="InterPro" id="IPR011989">
    <property type="entry name" value="ARM-like"/>
</dbReference>
<dbReference type="SUPFAM" id="SSF48371">
    <property type="entry name" value="ARM repeat"/>
    <property type="match status" value="2"/>
</dbReference>
<dbReference type="InterPro" id="IPR016024">
    <property type="entry name" value="ARM-type_fold"/>
</dbReference>
<dbReference type="InterPro" id="IPR056473">
    <property type="entry name" value="HEAT_Utp10/HEAT1"/>
</dbReference>
<keyword evidence="9" id="KW-1185">Reference proteome</keyword>
<evidence type="ECO:0000256" key="1">
    <source>
        <dbReference type="ARBA" id="ARBA00004604"/>
    </source>
</evidence>
<organism evidence="8 9">
    <name type="scientific">Hevea brasiliensis</name>
    <name type="common">Para rubber tree</name>
    <name type="synonym">Siphonia brasiliensis</name>
    <dbReference type="NCBI Taxonomy" id="3981"/>
    <lineage>
        <taxon>Eukaryota</taxon>
        <taxon>Viridiplantae</taxon>
        <taxon>Streptophyta</taxon>
        <taxon>Embryophyta</taxon>
        <taxon>Tracheophyta</taxon>
        <taxon>Spermatophyta</taxon>
        <taxon>Magnoliopsida</taxon>
        <taxon>eudicotyledons</taxon>
        <taxon>Gunneridae</taxon>
        <taxon>Pentapetalae</taxon>
        <taxon>rosids</taxon>
        <taxon>fabids</taxon>
        <taxon>Malpighiales</taxon>
        <taxon>Euphorbiaceae</taxon>
        <taxon>Crotonoideae</taxon>
        <taxon>Micrandreae</taxon>
        <taxon>Hevea</taxon>
    </lineage>
</organism>
<dbReference type="EMBL" id="JARPOI010000017">
    <property type="protein sequence ID" value="KAJ9140025.1"/>
    <property type="molecule type" value="Genomic_DNA"/>
</dbReference>
<dbReference type="Pfam" id="PF23243">
    <property type="entry name" value="HEAT_HEATR1"/>
    <property type="match status" value="1"/>
</dbReference>
<proteinExistence type="inferred from homology"/>
<evidence type="ECO:0000256" key="5">
    <source>
        <dbReference type="ARBA" id="ARBA00023242"/>
    </source>
</evidence>
<reference evidence="8" key="1">
    <citation type="journal article" date="2023" name="Plant Biotechnol. J.">
        <title>Chromosome-level wild Hevea brasiliensis genome provides new tools for genomic-assisted breeding and valuable loci to elevate rubber yield.</title>
        <authorList>
            <person name="Cheng H."/>
            <person name="Song X."/>
            <person name="Hu Y."/>
            <person name="Wu T."/>
            <person name="Yang Q."/>
            <person name="An Z."/>
            <person name="Feng S."/>
            <person name="Deng Z."/>
            <person name="Wu W."/>
            <person name="Zeng X."/>
            <person name="Tu M."/>
            <person name="Wang X."/>
            <person name="Huang H."/>
        </authorList>
    </citation>
    <scope>NUCLEOTIDE SEQUENCE</scope>
    <source>
        <strain evidence="8">MT/VB/25A 57/8</strain>
    </source>
</reference>
<keyword evidence="5" id="KW-0539">Nucleus</keyword>
<keyword evidence="6" id="KW-0687">Ribonucleoprotein</keyword>
<evidence type="ECO:0000259" key="7">
    <source>
        <dbReference type="SMART" id="SM01036"/>
    </source>
</evidence>
<dbReference type="InterPro" id="IPR056384">
    <property type="entry name" value="ARM_At3g06530"/>
</dbReference>
<comment type="caution">
    <text evidence="8">The sequence shown here is derived from an EMBL/GenBank/DDBJ whole genome shotgun (WGS) entry which is preliminary data.</text>
</comment>
<name>A0ABQ9KL69_HEVBR</name>
<keyword evidence="3" id="KW-0690">Ribosome biogenesis</keyword>